<feature type="signal peptide" evidence="2">
    <location>
        <begin position="1"/>
        <end position="26"/>
    </location>
</feature>
<keyword evidence="1" id="KW-0812">Transmembrane</keyword>
<reference evidence="3" key="1">
    <citation type="submission" date="2021-08" db="EMBL/GenBank/DDBJ databases">
        <title>WGS assembly of Ceratopteris richardii.</title>
        <authorList>
            <person name="Marchant D.B."/>
            <person name="Chen G."/>
            <person name="Jenkins J."/>
            <person name="Shu S."/>
            <person name="Leebens-Mack J."/>
            <person name="Grimwood J."/>
            <person name="Schmutz J."/>
            <person name="Soltis P."/>
            <person name="Soltis D."/>
            <person name="Chen Z.-H."/>
        </authorList>
    </citation>
    <scope>NUCLEOTIDE SEQUENCE</scope>
    <source>
        <strain evidence="3">Whitten #5841</strain>
        <tissue evidence="3">Leaf</tissue>
    </source>
</reference>
<evidence type="ECO:0000313" key="4">
    <source>
        <dbReference type="Proteomes" id="UP000825935"/>
    </source>
</evidence>
<dbReference type="Proteomes" id="UP000825935">
    <property type="component" value="Chromosome 5"/>
</dbReference>
<protein>
    <submittedName>
        <fullName evidence="3">Uncharacterized protein</fullName>
    </submittedName>
</protein>
<keyword evidence="1" id="KW-1133">Transmembrane helix</keyword>
<keyword evidence="1" id="KW-0472">Membrane</keyword>
<dbReference type="AlphaFoldDB" id="A0A8T2UKF6"/>
<gene>
    <name evidence="3" type="ORF">KP509_05G029100</name>
</gene>
<dbReference type="InterPro" id="IPR009424">
    <property type="entry name" value="AGP16/20/22/41"/>
</dbReference>
<keyword evidence="4" id="KW-1185">Reference proteome</keyword>
<accession>A0A8T2UKF6</accession>
<organism evidence="3 4">
    <name type="scientific">Ceratopteris richardii</name>
    <name type="common">Triangle waterfern</name>
    <dbReference type="NCBI Taxonomy" id="49495"/>
    <lineage>
        <taxon>Eukaryota</taxon>
        <taxon>Viridiplantae</taxon>
        <taxon>Streptophyta</taxon>
        <taxon>Embryophyta</taxon>
        <taxon>Tracheophyta</taxon>
        <taxon>Polypodiopsida</taxon>
        <taxon>Polypodiidae</taxon>
        <taxon>Polypodiales</taxon>
        <taxon>Pteridineae</taxon>
        <taxon>Pteridaceae</taxon>
        <taxon>Parkerioideae</taxon>
        <taxon>Ceratopteris</taxon>
    </lineage>
</organism>
<dbReference type="OrthoDB" id="777504at2759"/>
<proteinExistence type="predicted"/>
<evidence type="ECO:0000313" key="3">
    <source>
        <dbReference type="EMBL" id="KAH7436637.1"/>
    </source>
</evidence>
<evidence type="ECO:0000256" key="2">
    <source>
        <dbReference type="SAM" id="SignalP"/>
    </source>
</evidence>
<dbReference type="PANTHER" id="PTHR33374">
    <property type="entry name" value="ARABINOGALACTAN PROTEIN 20"/>
    <property type="match status" value="1"/>
</dbReference>
<feature type="transmembrane region" description="Helical" evidence="1">
    <location>
        <begin position="45"/>
        <end position="68"/>
    </location>
</feature>
<comment type="caution">
    <text evidence="3">The sequence shown here is derived from an EMBL/GenBank/DDBJ whole genome shotgun (WGS) entry which is preliminary data.</text>
</comment>
<sequence>MAVRFTCFALAALFIVILFQASFADAQTSPAPAPASDGTTLDQGIAYVLMFAALVVTYIVHPIGSLSLST</sequence>
<keyword evidence="2" id="KW-0732">Signal</keyword>
<dbReference type="EMBL" id="CM035410">
    <property type="protein sequence ID" value="KAH7436637.1"/>
    <property type="molecule type" value="Genomic_DNA"/>
</dbReference>
<evidence type="ECO:0000256" key="1">
    <source>
        <dbReference type="SAM" id="Phobius"/>
    </source>
</evidence>
<dbReference type="OMA" id="IHCANSY"/>
<name>A0A8T2UKF6_CERRI</name>
<dbReference type="Pfam" id="PF06376">
    <property type="entry name" value="AGP"/>
    <property type="match status" value="1"/>
</dbReference>
<feature type="chain" id="PRO_5035761810" evidence="2">
    <location>
        <begin position="27"/>
        <end position="70"/>
    </location>
</feature>